<keyword evidence="1" id="KW-0812">Transmembrane</keyword>
<organism evidence="2">
    <name type="scientific">Solanum chacoense</name>
    <name type="common">Chaco potato</name>
    <dbReference type="NCBI Taxonomy" id="4108"/>
    <lineage>
        <taxon>Eukaryota</taxon>
        <taxon>Viridiplantae</taxon>
        <taxon>Streptophyta</taxon>
        <taxon>Embryophyta</taxon>
        <taxon>Tracheophyta</taxon>
        <taxon>Spermatophyta</taxon>
        <taxon>Magnoliopsida</taxon>
        <taxon>eudicotyledons</taxon>
        <taxon>Gunneridae</taxon>
        <taxon>Pentapetalae</taxon>
        <taxon>asterids</taxon>
        <taxon>lamiids</taxon>
        <taxon>Solanales</taxon>
        <taxon>Solanaceae</taxon>
        <taxon>Solanoideae</taxon>
        <taxon>Solaneae</taxon>
        <taxon>Solanum</taxon>
    </lineage>
</organism>
<dbReference type="EMBL" id="GEDG01005900">
    <property type="protein sequence ID" value="JAP32566.1"/>
    <property type="molecule type" value="Transcribed_RNA"/>
</dbReference>
<reference evidence="2" key="1">
    <citation type="submission" date="2015-12" db="EMBL/GenBank/DDBJ databases">
        <title>Gene expression during late stages of embryo sac development: a critical building block for successful pollen-pistil interactions.</title>
        <authorList>
            <person name="Liu Y."/>
            <person name="Joly V."/>
            <person name="Sabar M."/>
            <person name="Matton D.P."/>
        </authorList>
    </citation>
    <scope>NUCLEOTIDE SEQUENCE</scope>
</reference>
<proteinExistence type="predicted"/>
<keyword evidence="1" id="KW-1133">Transmembrane helix</keyword>
<dbReference type="AlphaFoldDB" id="A0A0V0IKU5"/>
<accession>A0A0V0IKU5</accession>
<evidence type="ECO:0000256" key="1">
    <source>
        <dbReference type="SAM" id="Phobius"/>
    </source>
</evidence>
<feature type="transmembrane region" description="Helical" evidence="1">
    <location>
        <begin position="51"/>
        <end position="69"/>
    </location>
</feature>
<protein>
    <submittedName>
        <fullName evidence="2">Putative ovule protein</fullName>
    </submittedName>
</protein>
<name>A0A0V0IKU5_SOLCH</name>
<sequence>MILELTFLQLRKQRLYSSLTNVSSSISVFYILTYINNILCCSLFYLSSSIFVFYIFTYINTLFWFLFYLHNSFCLDPNWTLRFYLL</sequence>
<feature type="transmembrane region" description="Helical" evidence="1">
    <location>
        <begin position="21"/>
        <end position="45"/>
    </location>
</feature>
<evidence type="ECO:0000313" key="2">
    <source>
        <dbReference type="EMBL" id="JAP32566.1"/>
    </source>
</evidence>
<keyword evidence="1" id="KW-0472">Membrane</keyword>